<feature type="transmembrane region" description="Helical" evidence="1">
    <location>
        <begin position="7"/>
        <end position="26"/>
    </location>
</feature>
<keyword evidence="1" id="KW-0472">Membrane</keyword>
<protein>
    <submittedName>
        <fullName evidence="2">DUF4097 family beta strand repeat protein</fullName>
    </submittedName>
</protein>
<keyword evidence="3" id="KW-1185">Reference proteome</keyword>
<comment type="caution">
    <text evidence="2">The sequence shown here is derived from an EMBL/GenBank/DDBJ whole genome shotgun (WGS) entry which is preliminary data.</text>
</comment>
<keyword evidence="1" id="KW-1133">Transmembrane helix</keyword>
<keyword evidence="1" id="KW-0812">Transmembrane</keyword>
<organism evidence="2 3">
    <name type="scientific">Jutongia huaianensis</name>
    <dbReference type="NCBI Taxonomy" id="2763668"/>
    <lineage>
        <taxon>Bacteria</taxon>
        <taxon>Bacillati</taxon>
        <taxon>Bacillota</taxon>
        <taxon>Clostridia</taxon>
        <taxon>Lachnospirales</taxon>
        <taxon>Lachnospiraceae</taxon>
        <taxon>Jutongia</taxon>
    </lineage>
</organism>
<name>A0ABR7MZZ2_9FIRM</name>
<dbReference type="EMBL" id="JACRSX010000001">
    <property type="protein sequence ID" value="MBC8561397.1"/>
    <property type="molecule type" value="Genomic_DNA"/>
</dbReference>
<evidence type="ECO:0000256" key="1">
    <source>
        <dbReference type="SAM" id="Phobius"/>
    </source>
</evidence>
<accession>A0ABR7MZZ2</accession>
<reference evidence="2 3" key="1">
    <citation type="submission" date="2020-08" db="EMBL/GenBank/DDBJ databases">
        <title>Genome public.</title>
        <authorList>
            <person name="Liu C."/>
            <person name="Sun Q."/>
        </authorList>
    </citation>
    <scope>NUCLEOTIDE SEQUENCE [LARGE SCALE GENOMIC DNA]</scope>
    <source>
        <strain evidence="2 3">NSJ-37</strain>
    </source>
</reference>
<evidence type="ECO:0000313" key="2">
    <source>
        <dbReference type="EMBL" id="MBC8561397.1"/>
    </source>
</evidence>
<evidence type="ECO:0000313" key="3">
    <source>
        <dbReference type="Proteomes" id="UP000606193"/>
    </source>
</evidence>
<proteinExistence type="predicted"/>
<dbReference type="Proteomes" id="UP000606193">
    <property type="component" value="Unassembled WGS sequence"/>
</dbReference>
<dbReference type="RefSeq" id="WP_022463658.1">
    <property type="nucleotide sequence ID" value="NZ_JACRSX010000001.1"/>
</dbReference>
<sequence>MNNKIKIIIAIGIIGILVMVAGFVMGSGPSSIPAIFSDQNLPEGSAAISDVQTGDIRSIELNLFSSKISIKSGENFDLSGSGQFDGYVLNGILYAGATEAKRSANILGMKFNVPSKWICGYGSYVLVIPPDAKLDQITINTNHCDITCDSLIASKININVKHGDLKIDQLLSADNASVSVDGTLDAASSQIAINGNISANKRLSIGTSGAAKDNTMNNTTISNKRGGITLYGKLTGNSSLQSNHGNIEAALYGTHANYTLPAANANLLIHESVASTAKETNEDDTKLYGTVAVDASKGNASISFEQ</sequence>
<gene>
    <name evidence="2" type="ORF">H8704_01910</name>
</gene>